<feature type="transmembrane region" description="Helical" evidence="7">
    <location>
        <begin position="160"/>
        <end position="186"/>
    </location>
</feature>
<keyword evidence="7" id="KW-0812">Transmembrane</keyword>
<dbReference type="InterPro" id="IPR027417">
    <property type="entry name" value="P-loop_NTPase"/>
</dbReference>
<dbReference type="GO" id="GO:0003677">
    <property type="term" value="F:DNA binding"/>
    <property type="evidence" value="ECO:0007669"/>
    <property type="project" value="UniProtKB-KW"/>
</dbReference>
<dbReference type="InterPro" id="IPR036390">
    <property type="entry name" value="WH_DNA-bd_sf"/>
</dbReference>
<feature type="transmembrane region" description="Helical" evidence="7">
    <location>
        <begin position="87"/>
        <end position="105"/>
    </location>
</feature>
<accession>A0A9D1CJV5</accession>
<reference evidence="9" key="1">
    <citation type="submission" date="2020-10" db="EMBL/GenBank/DDBJ databases">
        <authorList>
            <person name="Gilroy R."/>
        </authorList>
    </citation>
    <scope>NUCLEOTIDE SEQUENCE</scope>
    <source>
        <strain evidence="9">CHK165-10780</strain>
    </source>
</reference>
<dbReference type="Gene3D" id="3.30.980.40">
    <property type="match status" value="1"/>
</dbReference>
<evidence type="ECO:0000256" key="4">
    <source>
        <dbReference type="ARBA" id="ARBA00023125"/>
    </source>
</evidence>
<evidence type="ECO:0000259" key="8">
    <source>
        <dbReference type="PROSITE" id="PS50901"/>
    </source>
</evidence>
<dbReference type="GO" id="GO:0051301">
    <property type="term" value="P:cell division"/>
    <property type="evidence" value="ECO:0007669"/>
    <property type="project" value="UniProtKB-KW"/>
</dbReference>
<dbReference type="InterPro" id="IPR018541">
    <property type="entry name" value="Ftsk_gamma"/>
</dbReference>
<keyword evidence="3 5" id="KW-0067">ATP-binding</keyword>
<feature type="transmembrane region" description="Helical" evidence="7">
    <location>
        <begin position="50"/>
        <end position="75"/>
    </location>
</feature>
<dbReference type="GO" id="GO:0005524">
    <property type="term" value="F:ATP binding"/>
    <property type="evidence" value="ECO:0007669"/>
    <property type="project" value="UniProtKB-UniRule"/>
</dbReference>
<organism evidence="9 10">
    <name type="scientific">Candidatus Faecenecus gallistercoris</name>
    <dbReference type="NCBI Taxonomy" id="2840793"/>
    <lineage>
        <taxon>Bacteria</taxon>
        <taxon>Bacillati</taxon>
        <taxon>Bacillota</taxon>
        <taxon>Bacillota incertae sedis</taxon>
        <taxon>Candidatus Faecenecus</taxon>
    </lineage>
</organism>
<dbReference type="Gene3D" id="1.10.10.10">
    <property type="entry name" value="Winged helix-like DNA-binding domain superfamily/Winged helix DNA-binding domain"/>
    <property type="match status" value="1"/>
</dbReference>
<dbReference type="Pfam" id="PF01580">
    <property type="entry name" value="FtsK_SpoIIIE"/>
    <property type="match status" value="1"/>
</dbReference>
<comment type="similarity">
    <text evidence="1">Belongs to the FtsK/SpoIIIE/SftA family.</text>
</comment>
<dbReference type="InterPro" id="IPR041027">
    <property type="entry name" value="FtsK_alpha"/>
</dbReference>
<evidence type="ECO:0000256" key="3">
    <source>
        <dbReference type="ARBA" id="ARBA00022840"/>
    </source>
</evidence>
<protein>
    <submittedName>
        <fullName evidence="9">Cell division protein FtsK</fullName>
    </submittedName>
</protein>
<evidence type="ECO:0000256" key="1">
    <source>
        <dbReference type="ARBA" id="ARBA00006474"/>
    </source>
</evidence>
<dbReference type="PROSITE" id="PS50901">
    <property type="entry name" value="FTSK"/>
    <property type="match status" value="1"/>
</dbReference>
<dbReference type="Pfam" id="PF17854">
    <property type="entry name" value="FtsK_alpha"/>
    <property type="match status" value="1"/>
</dbReference>
<dbReference type="SMART" id="SM00843">
    <property type="entry name" value="Ftsk_gamma"/>
    <property type="match status" value="1"/>
</dbReference>
<gene>
    <name evidence="9" type="ORF">IAC85_02385</name>
</gene>
<dbReference type="PANTHER" id="PTHR22683">
    <property type="entry name" value="SPORULATION PROTEIN RELATED"/>
    <property type="match status" value="1"/>
</dbReference>
<dbReference type="InterPro" id="IPR036388">
    <property type="entry name" value="WH-like_DNA-bd_sf"/>
</dbReference>
<dbReference type="Proteomes" id="UP000886725">
    <property type="component" value="Unassembled WGS sequence"/>
</dbReference>
<feature type="transmembrane region" description="Helical" evidence="7">
    <location>
        <begin position="21"/>
        <end position="44"/>
    </location>
</feature>
<dbReference type="GO" id="GO:0016020">
    <property type="term" value="C:membrane"/>
    <property type="evidence" value="ECO:0007669"/>
    <property type="project" value="UniProtKB-SubCell"/>
</dbReference>
<proteinExistence type="inferred from homology"/>
<evidence type="ECO:0000256" key="7">
    <source>
        <dbReference type="SAM" id="Phobius"/>
    </source>
</evidence>
<evidence type="ECO:0000256" key="6">
    <source>
        <dbReference type="SAM" id="MobiDB-lite"/>
    </source>
</evidence>
<dbReference type="InterPro" id="IPR050206">
    <property type="entry name" value="FtsK/SpoIIIE/SftA"/>
</dbReference>
<feature type="domain" description="FtsK" evidence="8">
    <location>
        <begin position="418"/>
        <end position="615"/>
    </location>
</feature>
<evidence type="ECO:0000256" key="5">
    <source>
        <dbReference type="PROSITE-ProRule" id="PRU00289"/>
    </source>
</evidence>
<dbReference type="InterPro" id="IPR002543">
    <property type="entry name" value="FtsK_dom"/>
</dbReference>
<evidence type="ECO:0000313" key="10">
    <source>
        <dbReference type="Proteomes" id="UP000886725"/>
    </source>
</evidence>
<name>A0A9D1CJV5_9FIRM</name>
<keyword evidence="2 5" id="KW-0547">Nucleotide-binding</keyword>
<evidence type="ECO:0000256" key="2">
    <source>
        <dbReference type="ARBA" id="ARBA00022741"/>
    </source>
</evidence>
<feature type="compositionally biased region" description="Basic and acidic residues" evidence="6">
    <location>
        <begin position="260"/>
        <end position="273"/>
    </location>
</feature>
<comment type="caution">
    <text evidence="9">The sequence shown here is derived from an EMBL/GenBank/DDBJ whole genome shotgun (WGS) entry which is preliminary data.</text>
</comment>
<keyword evidence="7" id="KW-0472">Membrane</keyword>
<dbReference type="Pfam" id="PF09397">
    <property type="entry name" value="FtsK_gamma"/>
    <property type="match status" value="1"/>
</dbReference>
<feature type="binding site" evidence="5">
    <location>
        <begin position="435"/>
        <end position="442"/>
    </location>
    <ligand>
        <name>ATP</name>
        <dbReference type="ChEBI" id="CHEBI:30616"/>
    </ligand>
</feature>
<dbReference type="Gene3D" id="3.40.50.300">
    <property type="entry name" value="P-loop containing nucleotide triphosphate hydrolases"/>
    <property type="match status" value="1"/>
</dbReference>
<feature type="region of interest" description="Disordered" evidence="6">
    <location>
        <begin position="260"/>
        <end position="282"/>
    </location>
</feature>
<evidence type="ECO:0000313" key="9">
    <source>
        <dbReference type="EMBL" id="HIQ64566.1"/>
    </source>
</evidence>
<keyword evidence="9" id="KW-0132">Cell division</keyword>
<dbReference type="SUPFAM" id="SSF46785">
    <property type="entry name" value="Winged helix' DNA-binding domain"/>
    <property type="match status" value="1"/>
</dbReference>
<feature type="transmembrane region" description="Helical" evidence="7">
    <location>
        <begin position="134"/>
        <end position="153"/>
    </location>
</feature>
<reference evidence="9" key="2">
    <citation type="journal article" date="2021" name="PeerJ">
        <title>Extensive microbial diversity within the chicken gut microbiome revealed by metagenomics and culture.</title>
        <authorList>
            <person name="Gilroy R."/>
            <person name="Ravi A."/>
            <person name="Getino M."/>
            <person name="Pursley I."/>
            <person name="Horton D.L."/>
            <person name="Alikhan N.F."/>
            <person name="Baker D."/>
            <person name="Gharbi K."/>
            <person name="Hall N."/>
            <person name="Watson M."/>
            <person name="Adriaenssens E.M."/>
            <person name="Foster-Nyarko E."/>
            <person name="Jarju S."/>
            <person name="Secka A."/>
            <person name="Antonio M."/>
            <person name="Oren A."/>
            <person name="Chaudhuri R.R."/>
            <person name="La Ragione R."/>
            <person name="Hildebrand F."/>
            <person name="Pallen M.J."/>
        </authorList>
    </citation>
    <scope>NUCLEOTIDE SEQUENCE</scope>
    <source>
        <strain evidence="9">CHK165-10780</strain>
    </source>
</reference>
<keyword evidence="9" id="KW-0131">Cell cycle</keyword>
<sequence length="764" mass="83770">MAKRKHRKEKEEKRLISNPAPLVGVILIIVSLLGILPTPLGIVGEVVASFAMFLVGTGYQILLLAILILGFYLCIKKESPNFFNTHLIGVYLITIGLIVLAHLNYVTENNGDIAVVVKETVTVLMNNFAHLSNGTPLTLTGAGIIGCLLAVLFSKLFAVLGTYIVAGVIIALGIFFATGLTFSTVWEKITSKVDLHKPKLKPEKVEKEENPEDKIIVEDEEAKKELAKKAEANKSYTISSYAELASAAAKVPPKEPEVEEVTHPVEMPTEHQTESAPRPNRAYRLPSTDILTKNNAKKVNNSEQIEKNILALEKVLRDFGIIGKVVAVTEGPAVTQYELELNSGTKVNKLLNINREISLAMAKKDVRIEAPIPGKSTVGIELPNEKITTVGFREVIESVPKSKDNSKLLAILGKNIMGQAVWFEIDKTPHLLVAGATGSGKSVCINGIIASLLMRTKPDEVKLVLIDPKKVEFSMYMDIPHLLMPVVNDPKKASAALQKLVAEMDHRFSIFSEKGVKNITTYNEWIDKQNAMNPDAKLDHMYYIVAIIDELADLMMVASKEVEDSIMRITQMARAAGIHLIVATQRPSTDVITGVVKANIPSRISFAVSSSIDSRTILDATGAEKLLGKGDMLFLPMGENSPQRIQGAYIPDEDIEKLADYTKSQASASYNESFLNLTESDKPSVDDVKNSPEEYEDPLYNEIVDFAILSGKISASQIQRKYRLGYNRAARIIDLLEELGIVGPANGSKPREVLVKPEGTPSEE</sequence>
<dbReference type="EMBL" id="DVFU01000049">
    <property type="protein sequence ID" value="HIQ64566.1"/>
    <property type="molecule type" value="Genomic_DNA"/>
</dbReference>
<keyword evidence="7" id="KW-1133">Transmembrane helix</keyword>
<dbReference type="SUPFAM" id="SSF52540">
    <property type="entry name" value="P-loop containing nucleoside triphosphate hydrolases"/>
    <property type="match status" value="1"/>
</dbReference>
<dbReference type="PANTHER" id="PTHR22683:SF41">
    <property type="entry name" value="DNA TRANSLOCASE FTSK"/>
    <property type="match status" value="1"/>
</dbReference>
<dbReference type="AlphaFoldDB" id="A0A9D1CJV5"/>
<keyword evidence="4" id="KW-0238">DNA-binding</keyword>